<dbReference type="Pfam" id="PF08242">
    <property type="entry name" value="Methyltransf_12"/>
    <property type="match status" value="1"/>
</dbReference>
<reference evidence="2 3" key="1">
    <citation type="submission" date="2020-12" db="EMBL/GenBank/DDBJ databases">
        <authorList>
            <person name="Zhou J."/>
        </authorList>
    </citation>
    <scope>NUCLEOTIDE SEQUENCE [LARGE SCALE GENOMIC DNA]</scope>
    <source>
        <strain evidence="2 3">CCUG 61299</strain>
    </source>
</reference>
<dbReference type="Proteomes" id="UP000595895">
    <property type="component" value="Chromosome"/>
</dbReference>
<proteinExistence type="predicted"/>
<dbReference type="Gene3D" id="3.40.50.150">
    <property type="entry name" value="Vaccinia Virus protein VP39"/>
    <property type="match status" value="1"/>
</dbReference>
<dbReference type="EMBL" id="CP066802">
    <property type="protein sequence ID" value="QQM67985.1"/>
    <property type="molecule type" value="Genomic_DNA"/>
</dbReference>
<dbReference type="AlphaFoldDB" id="A0A7T7MAL9"/>
<evidence type="ECO:0000259" key="1">
    <source>
        <dbReference type="Pfam" id="PF08242"/>
    </source>
</evidence>
<accession>A0A7T7MAL9</accession>
<dbReference type="RefSeq" id="WP_200277373.1">
    <property type="nucleotide sequence ID" value="NZ_CP066802.1"/>
</dbReference>
<evidence type="ECO:0000313" key="3">
    <source>
        <dbReference type="Proteomes" id="UP000595895"/>
    </source>
</evidence>
<evidence type="ECO:0000313" key="2">
    <source>
        <dbReference type="EMBL" id="QQM67985.1"/>
    </source>
</evidence>
<dbReference type="InterPro" id="IPR013217">
    <property type="entry name" value="Methyltransf_12"/>
</dbReference>
<keyword evidence="2" id="KW-0489">Methyltransferase</keyword>
<protein>
    <submittedName>
        <fullName evidence="2">Class I SAM-dependent methyltransferase</fullName>
    </submittedName>
</protein>
<dbReference type="SUPFAM" id="SSF53335">
    <property type="entry name" value="S-adenosyl-L-methionine-dependent methyltransferases"/>
    <property type="match status" value="1"/>
</dbReference>
<dbReference type="GO" id="GO:0008168">
    <property type="term" value="F:methyltransferase activity"/>
    <property type="evidence" value="ECO:0007669"/>
    <property type="project" value="UniProtKB-KW"/>
</dbReference>
<organism evidence="2 3">
    <name type="scientific">Actinomyces weissii</name>
    <dbReference type="NCBI Taxonomy" id="675090"/>
    <lineage>
        <taxon>Bacteria</taxon>
        <taxon>Bacillati</taxon>
        <taxon>Actinomycetota</taxon>
        <taxon>Actinomycetes</taxon>
        <taxon>Actinomycetales</taxon>
        <taxon>Actinomycetaceae</taxon>
        <taxon>Actinomyces</taxon>
    </lineage>
</organism>
<keyword evidence="3" id="KW-1185">Reference proteome</keyword>
<dbReference type="InterPro" id="IPR029063">
    <property type="entry name" value="SAM-dependent_MTases_sf"/>
</dbReference>
<dbReference type="GO" id="GO:0032259">
    <property type="term" value="P:methylation"/>
    <property type="evidence" value="ECO:0007669"/>
    <property type="project" value="UniProtKB-KW"/>
</dbReference>
<dbReference type="KEGG" id="awe:JG540_03760"/>
<name>A0A7T7MAL9_9ACTO</name>
<dbReference type="CDD" id="cd02440">
    <property type="entry name" value="AdoMet_MTases"/>
    <property type="match status" value="1"/>
</dbReference>
<gene>
    <name evidence="2" type="ORF">JG540_03760</name>
</gene>
<keyword evidence="2" id="KW-0808">Transferase</keyword>
<feature type="domain" description="Methyltransferase type 12" evidence="1">
    <location>
        <begin position="43"/>
        <end position="140"/>
    </location>
</feature>
<sequence>MSDDPYAASASAYELMVAGYAALQERALTAFLAALRPADGPVLDIGCGSGRAAQLLLGHSAGLKVVGIEPSPAMRSLALSRLAAEPAWRERVTVRPEGALEAPWPDALSGALMLGVLGHFAPGERREVFRRLAARLAVGAPLLFDLQAPDRPEAVAEHVFADTRLGGLRYQGRAQGEPLDDQRMRWTMTYLTIDGDEVVDRRSTVMTVHHPGMAVVRQELESQGLCLREVDGTGLWMACRPGAATGARPPLERPRVLKGGSCWVSSPCLRE</sequence>